<comment type="subcellular location">
    <subcellularLocation>
        <location evidence="6">Nucleus</location>
    </subcellularLocation>
</comment>
<reference evidence="9 10" key="1">
    <citation type="journal article" date="2019" name="Nat. Plants">
        <title>Stout camphor tree genome fills gaps in understanding of flowering plant genome evolution.</title>
        <authorList>
            <person name="Chaw S.M."/>
            <person name="Liu Y.C."/>
            <person name="Wu Y.W."/>
            <person name="Wang H.Y."/>
            <person name="Lin C.I."/>
            <person name="Wu C.S."/>
            <person name="Ke H.M."/>
            <person name="Chang L.Y."/>
            <person name="Hsu C.Y."/>
            <person name="Yang H.T."/>
            <person name="Sudianto E."/>
            <person name="Hsu M.H."/>
            <person name="Wu K.P."/>
            <person name="Wang L.N."/>
            <person name="Leebens-Mack J.H."/>
            <person name="Tsai I.J."/>
        </authorList>
    </citation>
    <scope>NUCLEOTIDE SEQUENCE [LARGE SCALE GENOMIC DNA]</scope>
    <source>
        <strain evidence="10">cv. Chaw 1501</strain>
        <tissue evidence="9">Young leaves</tissue>
    </source>
</reference>
<dbReference type="InterPro" id="IPR007527">
    <property type="entry name" value="Znf_SWIM"/>
</dbReference>
<dbReference type="InterPro" id="IPR018289">
    <property type="entry name" value="MULE_transposase_dom"/>
</dbReference>
<dbReference type="Proteomes" id="UP000283530">
    <property type="component" value="Unassembled WGS sequence"/>
</dbReference>
<protein>
    <recommendedName>
        <fullName evidence="6">Protein FAR1-RELATED SEQUENCE</fullName>
    </recommendedName>
</protein>
<dbReference type="STRING" id="337451.A0A3S3PYD3"/>
<dbReference type="EMBL" id="QPKB01000002">
    <property type="protein sequence ID" value="RWR75206.1"/>
    <property type="molecule type" value="Genomic_DNA"/>
</dbReference>
<keyword evidence="4 6" id="KW-0862">Zinc</keyword>
<proteinExistence type="inferred from homology"/>
<dbReference type="Pfam" id="PF04434">
    <property type="entry name" value="SWIM"/>
    <property type="match status" value="1"/>
</dbReference>
<dbReference type="GO" id="GO:0008270">
    <property type="term" value="F:zinc ion binding"/>
    <property type="evidence" value="ECO:0007669"/>
    <property type="project" value="UniProtKB-UniRule"/>
</dbReference>
<keyword evidence="3 5" id="KW-0863">Zinc-finger</keyword>
<keyword evidence="2 6" id="KW-0479">Metal-binding</keyword>
<evidence type="ECO:0000256" key="1">
    <source>
        <dbReference type="ARBA" id="ARBA00005889"/>
    </source>
</evidence>
<dbReference type="GO" id="GO:0005634">
    <property type="term" value="C:nucleus"/>
    <property type="evidence" value="ECO:0007669"/>
    <property type="project" value="UniProtKB-SubCell"/>
</dbReference>
<dbReference type="InterPro" id="IPR004330">
    <property type="entry name" value="FAR1_DNA_bnd_dom"/>
</dbReference>
<evidence type="ECO:0000259" key="8">
    <source>
        <dbReference type="PROSITE" id="PS50966"/>
    </source>
</evidence>
<accession>A0A3S3PYD3</accession>
<evidence type="ECO:0000313" key="10">
    <source>
        <dbReference type="Proteomes" id="UP000283530"/>
    </source>
</evidence>
<dbReference type="OrthoDB" id="1927586at2759"/>
<dbReference type="Pfam" id="PF10551">
    <property type="entry name" value="MULE"/>
    <property type="match status" value="1"/>
</dbReference>
<keyword evidence="10" id="KW-1185">Reference proteome</keyword>
<comment type="function">
    <text evidence="6">Putative transcription activator involved in regulating light control of development.</text>
</comment>
<sequence>MMECTANDNTSDEPHMRSEVEVEHNTSDGNADAHVGETDLNVGNPVRKPSSESQQPASVDPYVGMEFDSDEAAKSFYNGYARRTGFSIRTSLRRRSRRDGTTIGMEFVCYKEGFRRKKCKSTRPHTREGCKAMIKVKKLDSGKWVVVKLVKEHNHAMATPTEVSLLRSHRCGSDESTRSNHIASPLRDCTSYIKMLRKRTLGRDVDTHAGEIDEVVENPVGKASIESEESANLEPYVGMEFESEEAMTILYCEYARRAGFSIRTNLRRRSRRDGTTIGLEFVCSKEGFRRKKCKSNRRPTREGCKQMIKVKKQDSGKWVVTKFLKDHNHALVTSGKAPLFQCHKVIPSQSGGTSNMSITLQDRKNHSQNFRKRIFGRDAQDVLEYFKHMQAKNASFIYAIKVDSEHHMTNFFWVDARSRMAYYCFGDVVTFDTTYGIDQCGIPLVLFMGVNHHKQPVLFGCALLLDETEASFVWLFNTWLETMSGRQPMSFLSNQDPVIEAAIAKTMPKTRHHFSKKDILRKFPDKLGHMENKQEDFVRDFSDCIGFTELHDEFELCWRSLIDRYELKENEWFQSLYRNRERWVHVYLRETSFANMGTIQQTESMNPFFDDYVNPQTPLQLLVNHCEKSIDCQYELELKEDLKANYMKPVMKTGLAMESQAAEIYTRTIFLEFQEQLFQSLHHTAEIIKEDGSVTTLRVIEFGVEKREYTVTFRDSEAKASCSCQMFEYAGILCRHVLRVFSMKNVMVLPSHYVLKRWAKHAMSGVAFDEKDIGISGDCQESWASRYNDLSRQAIKYAGEAATSLNIYGVAMHALQKAFEEIDSAKKDDGIVTQPSIPVFGSIHSVNTCEGNPTDNTMSNRTLCEPHHEKAKGRSATSLEHTGELQQKKKRKCQICQHPDHDKRKCPHLRGAGTNVNNAGGALENPHLHGGIAGEQFGFSEKFQIVPMNDNHFLRYV</sequence>
<dbReference type="InterPro" id="IPR031052">
    <property type="entry name" value="FHY3/FAR1"/>
</dbReference>
<dbReference type="GO" id="GO:0006355">
    <property type="term" value="P:regulation of DNA-templated transcription"/>
    <property type="evidence" value="ECO:0007669"/>
    <property type="project" value="UniProtKB-UniRule"/>
</dbReference>
<evidence type="ECO:0000313" key="9">
    <source>
        <dbReference type="EMBL" id="RWR75206.1"/>
    </source>
</evidence>
<evidence type="ECO:0000256" key="6">
    <source>
        <dbReference type="RuleBase" id="RU367018"/>
    </source>
</evidence>
<evidence type="ECO:0000256" key="5">
    <source>
        <dbReference type="PROSITE-ProRule" id="PRU00325"/>
    </source>
</evidence>
<comment type="caution">
    <text evidence="9">The sequence shown here is derived from an EMBL/GenBank/DDBJ whole genome shotgun (WGS) entry which is preliminary data.</text>
</comment>
<organism evidence="9 10">
    <name type="scientific">Cinnamomum micranthum f. kanehirae</name>
    <dbReference type="NCBI Taxonomy" id="337451"/>
    <lineage>
        <taxon>Eukaryota</taxon>
        <taxon>Viridiplantae</taxon>
        <taxon>Streptophyta</taxon>
        <taxon>Embryophyta</taxon>
        <taxon>Tracheophyta</taxon>
        <taxon>Spermatophyta</taxon>
        <taxon>Magnoliopsida</taxon>
        <taxon>Magnoliidae</taxon>
        <taxon>Laurales</taxon>
        <taxon>Lauraceae</taxon>
        <taxon>Cinnamomum</taxon>
    </lineage>
</organism>
<dbReference type="Pfam" id="PF03101">
    <property type="entry name" value="FAR1"/>
    <property type="match status" value="2"/>
</dbReference>
<dbReference type="InterPro" id="IPR006564">
    <property type="entry name" value="Znf_PMZ"/>
</dbReference>
<evidence type="ECO:0000256" key="7">
    <source>
        <dbReference type="SAM" id="MobiDB-lite"/>
    </source>
</evidence>
<gene>
    <name evidence="9" type="ORF">CKAN_00358000</name>
</gene>
<keyword evidence="6" id="KW-0539">Nucleus</keyword>
<dbReference type="AlphaFoldDB" id="A0A3S3PYD3"/>
<feature type="compositionally biased region" description="Basic and acidic residues" evidence="7">
    <location>
        <begin position="12"/>
        <end position="26"/>
    </location>
</feature>
<feature type="domain" description="SWIM-type" evidence="8">
    <location>
        <begin position="709"/>
        <end position="745"/>
    </location>
</feature>
<feature type="region of interest" description="Disordered" evidence="7">
    <location>
        <begin position="1"/>
        <end position="62"/>
    </location>
</feature>
<comment type="similarity">
    <text evidence="1 6">Belongs to the FHY3/FAR1 family.</text>
</comment>
<dbReference type="PANTHER" id="PTHR31669:SF251">
    <property type="entry name" value="PROTEIN FAR1-RELATED SEQUENCE"/>
    <property type="match status" value="1"/>
</dbReference>
<dbReference type="PROSITE" id="PS50966">
    <property type="entry name" value="ZF_SWIM"/>
    <property type="match status" value="1"/>
</dbReference>
<dbReference type="PANTHER" id="PTHR31669">
    <property type="entry name" value="PROTEIN FAR1-RELATED SEQUENCE 10-RELATED"/>
    <property type="match status" value="1"/>
</dbReference>
<dbReference type="SMART" id="SM00575">
    <property type="entry name" value="ZnF_PMZ"/>
    <property type="match status" value="1"/>
</dbReference>
<evidence type="ECO:0000256" key="2">
    <source>
        <dbReference type="ARBA" id="ARBA00022723"/>
    </source>
</evidence>
<name>A0A3S3PYD3_9MAGN</name>
<evidence type="ECO:0000256" key="3">
    <source>
        <dbReference type="ARBA" id="ARBA00022771"/>
    </source>
</evidence>
<evidence type="ECO:0000256" key="4">
    <source>
        <dbReference type="ARBA" id="ARBA00022833"/>
    </source>
</evidence>